<dbReference type="EMBL" id="CP039396">
    <property type="protein sequence ID" value="QCD41387.1"/>
    <property type="molecule type" value="Genomic_DNA"/>
</dbReference>
<evidence type="ECO:0000313" key="2">
    <source>
        <dbReference type="EMBL" id="QCD41387.1"/>
    </source>
</evidence>
<dbReference type="Proteomes" id="UP000297149">
    <property type="component" value="Chromosome"/>
</dbReference>
<dbReference type="AlphaFoldDB" id="A0A4P7W0V4"/>
<dbReference type="InterPro" id="IPR025400">
    <property type="entry name" value="Lin1244/Lin1753-like_N"/>
</dbReference>
<dbReference type="KEGG" id="ddb:E7747_03115"/>
<accession>A0A4P7W0V4</accession>
<name>A0A4P7W0V4_9BACT</name>
<evidence type="ECO:0000313" key="3">
    <source>
        <dbReference type="Proteomes" id="UP000297149"/>
    </source>
</evidence>
<sequence>MARQKNNDNGGADYFSHDIDMRNDIKVKALRRKFSHTGYAVWCFMLEYLTDCTNFEFDYNEVSQELLASDFDVPVAELREIIVQPSAIAY</sequence>
<evidence type="ECO:0000259" key="1">
    <source>
        <dbReference type="Pfam" id="PF14297"/>
    </source>
</evidence>
<feature type="domain" description="Lin1244/Lin1753-like N-terminal" evidence="1">
    <location>
        <begin position="14"/>
        <end position="82"/>
    </location>
</feature>
<protein>
    <submittedName>
        <fullName evidence="2">DUF4373 domain-containing protein</fullName>
    </submittedName>
</protein>
<reference evidence="3" key="1">
    <citation type="submission" date="2019-02" db="EMBL/GenBank/DDBJ databases">
        <title>Isolation and identification of novel species under the genus Muribaculum.</title>
        <authorList>
            <person name="Miyake S."/>
            <person name="Ding Y."/>
            <person name="Low A."/>
            <person name="Soh M."/>
            <person name="Seedorf H."/>
        </authorList>
    </citation>
    <scope>NUCLEOTIDE SEQUENCE [LARGE SCALE GENOMIC DNA]</scope>
    <source>
        <strain evidence="3">H5</strain>
    </source>
</reference>
<dbReference type="Pfam" id="PF14297">
    <property type="entry name" value="Lin1244_N"/>
    <property type="match status" value="1"/>
</dbReference>
<dbReference type="RefSeq" id="WP_136414043.1">
    <property type="nucleotide sequence ID" value="NZ_CP039396.1"/>
</dbReference>
<gene>
    <name evidence="2" type="ORF">E7747_03115</name>
</gene>
<keyword evidence="3" id="KW-1185">Reference proteome</keyword>
<proteinExistence type="predicted"/>
<organism evidence="2 3">
    <name type="scientific">Duncaniella dubosii</name>
    <dbReference type="NCBI Taxonomy" id="2518971"/>
    <lineage>
        <taxon>Bacteria</taxon>
        <taxon>Pseudomonadati</taxon>
        <taxon>Bacteroidota</taxon>
        <taxon>Bacteroidia</taxon>
        <taxon>Bacteroidales</taxon>
        <taxon>Muribaculaceae</taxon>
        <taxon>Duncaniella</taxon>
    </lineage>
</organism>